<dbReference type="InterPro" id="IPR050090">
    <property type="entry name" value="Tyrosine_recombinase_XerCD"/>
</dbReference>
<evidence type="ECO:0000256" key="3">
    <source>
        <dbReference type="ARBA" id="ARBA00023125"/>
    </source>
</evidence>
<dbReference type="Gene3D" id="1.10.443.10">
    <property type="entry name" value="Intergrase catalytic core"/>
    <property type="match status" value="1"/>
</dbReference>
<dbReference type="PROSITE" id="PS51898">
    <property type="entry name" value="TYR_RECOMBINASE"/>
    <property type="match status" value="1"/>
</dbReference>
<dbReference type="AlphaFoldDB" id="A0A5K8AJU1"/>
<dbReference type="InterPro" id="IPR044068">
    <property type="entry name" value="CB"/>
</dbReference>
<dbReference type="EMBL" id="AP021879">
    <property type="protein sequence ID" value="BBO92070.1"/>
    <property type="molecule type" value="Genomic_DNA"/>
</dbReference>
<evidence type="ECO:0000259" key="6">
    <source>
        <dbReference type="PROSITE" id="PS51898"/>
    </source>
</evidence>
<feature type="domain" description="Core-binding (CB)" evidence="7">
    <location>
        <begin position="62"/>
        <end position="141"/>
    </location>
</feature>
<dbReference type="Gene3D" id="1.10.150.130">
    <property type="match status" value="1"/>
</dbReference>
<protein>
    <recommendedName>
        <fullName evidence="10">Site-specific integrase</fullName>
    </recommendedName>
</protein>
<dbReference type="GO" id="GO:0003677">
    <property type="term" value="F:DNA binding"/>
    <property type="evidence" value="ECO:0007669"/>
    <property type="project" value="UniProtKB-UniRule"/>
</dbReference>
<dbReference type="Pfam" id="PF00589">
    <property type="entry name" value="Phage_integrase"/>
    <property type="match status" value="1"/>
</dbReference>
<dbReference type="PANTHER" id="PTHR30349:SF64">
    <property type="entry name" value="PROPHAGE INTEGRASE INTD-RELATED"/>
    <property type="match status" value="1"/>
</dbReference>
<gene>
    <name evidence="8" type="ORF">DSCOOX_52500</name>
</gene>
<dbReference type="InterPro" id="IPR011010">
    <property type="entry name" value="DNA_brk_join_enz"/>
</dbReference>
<keyword evidence="2" id="KW-0229">DNA integration</keyword>
<organism evidence="8 9">
    <name type="scientific">Desulfosarcina ovata subsp. ovata</name>
    <dbReference type="NCBI Taxonomy" id="2752305"/>
    <lineage>
        <taxon>Bacteria</taxon>
        <taxon>Pseudomonadati</taxon>
        <taxon>Thermodesulfobacteriota</taxon>
        <taxon>Desulfobacteria</taxon>
        <taxon>Desulfobacterales</taxon>
        <taxon>Desulfosarcinaceae</taxon>
        <taxon>Desulfosarcina</taxon>
    </lineage>
</organism>
<dbReference type="InterPro" id="IPR010998">
    <property type="entry name" value="Integrase_recombinase_N"/>
</dbReference>
<keyword evidence="3 5" id="KW-0238">DNA-binding</keyword>
<sequence>MANSKYHHLTKRGQFWYFRKGKTRISLETTVATEAIRLRDKMLENYRINGSFSVAPESQECLTFGQVAKEWAAIHEGKVKYSTWRDYRSSMNTHVLPFFKDMPIDAISYLDVEKFIASLSCGPKRTNNILVPMRSVFKMAFKNGYVQDNVMLKVDNRTVEQPDIFPFSYEEVLLILEAIDPFYKPYTVVRFFTGMRSGEIDALLWSDFKQNMKPGPKIHIHKSYVYGQDDRPKTKKSKRYVDCIDPVLEALEDQRQLTGKSQHIFLTQGEARMNPDHYRNVVWTKALEKAGLEYRPPIQTRHTFATLMLSAGEDIGWVQSMMGHSSLQMIFTRYYAWIPRKTRNDGSAFMQSISQKGPEKVDGKGAETEAKVISLFSKVSQLRHTLIKKGSGETP</sequence>
<keyword evidence="4" id="KW-0233">DNA recombination</keyword>
<dbReference type="InterPro" id="IPR013762">
    <property type="entry name" value="Integrase-like_cat_sf"/>
</dbReference>
<accession>A0A5K8AJU1</accession>
<keyword evidence="9" id="KW-1185">Reference proteome</keyword>
<evidence type="ECO:0000313" key="8">
    <source>
        <dbReference type="EMBL" id="BBO92070.1"/>
    </source>
</evidence>
<name>A0A5K8AJU1_9BACT</name>
<dbReference type="RefSeq" id="WP_155312870.1">
    <property type="nucleotide sequence ID" value="NZ_AP021879.1"/>
</dbReference>
<dbReference type="PROSITE" id="PS51900">
    <property type="entry name" value="CB"/>
    <property type="match status" value="1"/>
</dbReference>
<evidence type="ECO:0000259" key="7">
    <source>
        <dbReference type="PROSITE" id="PS51900"/>
    </source>
</evidence>
<reference evidence="8 9" key="1">
    <citation type="submission" date="2019-11" db="EMBL/GenBank/DDBJ databases">
        <title>Comparative genomics of hydrocarbon-degrading Desulfosarcina strains.</title>
        <authorList>
            <person name="Watanabe M."/>
            <person name="Kojima H."/>
            <person name="Fukui M."/>
        </authorList>
    </citation>
    <scope>NUCLEOTIDE SEQUENCE [LARGE SCALE GENOMIC DNA]</scope>
    <source>
        <strain evidence="9">oXyS1</strain>
    </source>
</reference>
<dbReference type="GO" id="GO:0015074">
    <property type="term" value="P:DNA integration"/>
    <property type="evidence" value="ECO:0007669"/>
    <property type="project" value="UniProtKB-KW"/>
</dbReference>
<evidence type="ECO:0000256" key="2">
    <source>
        <dbReference type="ARBA" id="ARBA00022908"/>
    </source>
</evidence>
<evidence type="ECO:0000256" key="4">
    <source>
        <dbReference type="ARBA" id="ARBA00023172"/>
    </source>
</evidence>
<dbReference type="GO" id="GO:0006310">
    <property type="term" value="P:DNA recombination"/>
    <property type="evidence" value="ECO:0007669"/>
    <property type="project" value="UniProtKB-KW"/>
</dbReference>
<evidence type="ECO:0000313" key="9">
    <source>
        <dbReference type="Proteomes" id="UP000422108"/>
    </source>
</evidence>
<dbReference type="Proteomes" id="UP000422108">
    <property type="component" value="Chromosome"/>
</dbReference>
<evidence type="ECO:0000256" key="5">
    <source>
        <dbReference type="PROSITE-ProRule" id="PRU01248"/>
    </source>
</evidence>
<dbReference type="CDD" id="cd01189">
    <property type="entry name" value="INT_ICEBs1_C_like"/>
    <property type="match status" value="1"/>
</dbReference>
<dbReference type="SUPFAM" id="SSF56349">
    <property type="entry name" value="DNA breaking-rejoining enzymes"/>
    <property type="match status" value="1"/>
</dbReference>
<feature type="domain" description="Tyr recombinase" evidence="6">
    <location>
        <begin position="162"/>
        <end position="349"/>
    </location>
</feature>
<comment type="similarity">
    <text evidence="1">Belongs to the 'phage' integrase family.</text>
</comment>
<dbReference type="InterPro" id="IPR002104">
    <property type="entry name" value="Integrase_catalytic"/>
</dbReference>
<evidence type="ECO:0008006" key="10">
    <source>
        <dbReference type="Google" id="ProtNLM"/>
    </source>
</evidence>
<dbReference type="Pfam" id="PF14659">
    <property type="entry name" value="Phage_int_SAM_3"/>
    <property type="match status" value="1"/>
</dbReference>
<dbReference type="PANTHER" id="PTHR30349">
    <property type="entry name" value="PHAGE INTEGRASE-RELATED"/>
    <property type="match status" value="1"/>
</dbReference>
<evidence type="ECO:0000256" key="1">
    <source>
        <dbReference type="ARBA" id="ARBA00008857"/>
    </source>
</evidence>
<dbReference type="InterPro" id="IPR004107">
    <property type="entry name" value="Integrase_SAM-like_N"/>
</dbReference>
<proteinExistence type="inferred from homology"/>